<dbReference type="PANTHER" id="PTHR31429">
    <property type="entry name" value="WRKY TRANSCRIPTION FACTOR 36-RELATED"/>
    <property type="match status" value="1"/>
</dbReference>
<keyword evidence="3" id="KW-1185">Reference proteome</keyword>
<feature type="region of interest" description="Disordered" evidence="1">
    <location>
        <begin position="232"/>
        <end position="271"/>
    </location>
</feature>
<feature type="compositionally biased region" description="Polar residues" evidence="1">
    <location>
        <begin position="255"/>
        <end position="271"/>
    </location>
</feature>
<evidence type="ECO:0000256" key="1">
    <source>
        <dbReference type="SAM" id="MobiDB-lite"/>
    </source>
</evidence>
<reference evidence="2" key="1">
    <citation type="submission" date="2023-05" db="EMBL/GenBank/DDBJ databases">
        <title>Genome and transcriptome analyses reveal genes involved in the formation of fine ridges on petal epidermal cells in Hibiscus trionum.</title>
        <authorList>
            <person name="Koshimizu S."/>
            <person name="Masuda S."/>
            <person name="Ishii T."/>
            <person name="Shirasu K."/>
            <person name="Hoshino A."/>
            <person name="Arita M."/>
        </authorList>
    </citation>
    <scope>NUCLEOTIDE SEQUENCE</scope>
    <source>
        <strain evidence="2">Hamamatsu line</strain>
    </source>
</reference>
<dbReference type="GO" id="GO:0003700">
    <property type="term" value="F:DNA-binding transcription factor activity"/>
    <property type="evidence" value="ECO:0007669"/>
    <property type="project" value="InterPro"/>
</dbReference>
<proteinExistence type="predicted"/>
<gene>
    <name evidence="2" type="ORF">HRI_003668200</name>
</gene>
<dbReference type="OrthoDB" id="1912868at2759"/>
<sequence length="271" mass="28089">MASTTCAAASMLLSGSTSSVAGSNIPLSTSSHPTLRGLNVYLSDNSKSKFYLPNTSLSTALSHPTITLDLTSTPSPSFPFNRFSSAYPATSNTRYNTSTSLSFGSSEPNTVPWGRSTQQQPYTKSHIGALNINGSVPQSTIENSIYQSFMQKNHQRHPQQPLPDTIAAATKAITTDPKFQSALAAALTSIIGAGNSGGGGGGGESLGQKLKRGEQTFAVNGNIGCGSSFFNKSPSGGSQPGSSIFLPPNVLPFSTPKNASTSPTDTGNHSY</sequence>
<dbReference type="InterPro" id="IPR044810">
    <property type="entry name" value="WRKY_plant"/>
</dbReference>
<dbReference type="PANTHER" id="PTHR31429:SF86">
    <property type="entry name" value="WRKY TRANSCRIPTION FACTOR 61-RELATED"/>
    <property type="match status" value="1"/>
</dbReference>
<feature type="compositionally biased region" description="Low complexity" evidence="1">
    <location>
        <begin position="233"/>
        <end position="243"/>
    </location>
</feature>
<organism evidence="2 3">
    <name type="scientific">Hibiscus trionum</name>
    <name type="common">Flower of an hour</name>
    <dbReference type="NCBI Taxonomy" id="183268"/>
    <lineage>
        <taxon>Eukaryota</taxon>
        <taxon>Viridiplantae</taxon>
        <taxon>Streptophyta</taxon>
        <taxon>Embryophyta</taxon>
        <taxon>Tracheophyta</taxon>
        <taxon>Spermatophyta</taxon>
        <taxon>Magnoliopsida</taxon>
        <taxon>eudicotyledons</taxon>
        <taxon>Gunneridae</taxon>
        <taxon>Pentapetalae</taxon>
        <taxon>rosids</taxon>
        <taxon>malvids</taxon>
        <taxon>Malvales</taxon>
        <taxon>Malvaceae</taxon>
        <taxon>Malvoideae</taxon>
        <taxon>Hibiscus</taxon>
    </lineage>
</organism>
<evidence type="ECO:0000313" key="2">
    <source>
        <dbReference type="EMBL" id="GMI99989.1"/>
    </source>
</evidence>
<dbReference type="Proteomes" id="UP001165190">
    <property type="component" value="Unassembled WGS sequence"/>
</dbReference>
<name>A0A9W7INV2_HIBTR</name>
<dbReference type="EMBL" id="BSYR01000035">
    <property type="protein sequence ID" value="GMI99989.1"/>
    <property type="molecule type" value="Genomic_DNA"/>
</dbReference>
<dbReference type="AlphaFoldDB" id="A0A9W7INV2"/>
<evidence type="ECO:0000313" key="3">
    <source>
        <dbReference type="Proteomes" id="UP001165190"/>
    </source>
</evidence>
<accession>A0A9W7INV2</accession>
<protein>
    <submittedName>
        <fullName evidence="2">Uncharacterized protein</fullName>
    </submittedName>
</protein>
<comment type="caution">
    <text evidence="2">The sequence shown here is derived from an EMBL/GenBank/DDBJ whole genome shotgun (WGS) entry which is preliminary data.</text>
</comment>
<feature type="region of interest" description="Disordered" evidence="1">
    <location>
        <begin position="98"/>
        <end position="119"/>
    </location>
</feature>